<keyword evidence="2" id="KW-1185">Reference proteome</keyword>
<dbReference type="AlphaFoldDB" id="A0ABC8LYF3"/>
<accession>A0ABC8LYF3</accession>
<reference evidence="1 2" key="1">
    <citation type="submission" date="2022-03" db="EMBL/GenBank/DDBJ databases">
        <authorList>
            <person name="Macdonald S."/>
            <person name="Ahmed S."/>
            <person name="Newling K."/>
        </authorList>
    </citation>
    <scope>NUCLEOTIDE SEQUENCE [LARGE SCALE GENOMIC DNA]</scope>
</reference>
<evidence type="ECO:0000313" key="2">
    <source>
        <dbReference type="Proteomes" id="UP001642260"/>
    </source>
</evidence>
<name>A0ABC8LYF3_ERUVS</name>
<gene>
    <name evidence="1" type="ORF">ERUC_LOCUS41206</name>
</gene>
<dbReference type="Proteomes" id="UP001642260">
    <property type="component" value="Unassembled WGS sequence"/>
</dbReference>
<organism evidence="1 2">
    <name type="scientific">Eruca vesicaria subsp. sativa</name>
    <name type="common">Garden rocket</name>
    <name type="synonym">Eruca sativa</name>
    <dbReference type="NCBI Taxonomy" id="29727"/>
    <lineage>
        <taxon>Eukaryota</taxon>
        <taxon>Viridiplantae</taxon>
        <taxon>Streptophyta</taxon>
        <taxon>Embryophyta</taxon>
        <taxon>Tracheophyta</taxon>
        <taxon>Spermatophyta</taxon>
        <taxon>Magnoliopsida</taxon>
        <taxon>eudicotyledons</taxon>
        <taxon>Gunneridae</taxon>
        <taxon>Pentapetalae</taxon>
        <taxon>rosids</taxon>
        <taxon>malvids</taxon>
        <taxon>Brassicales</taxon>
        <taxon>Brassicaceae</taxon>
        <taxon>Brassiceae</taxon>
        <taxon>Eruca</taxon>
    </lineage>
</organism>
<dbReference type="EMBL" id="CAKOAT010814042">
    <property type="protein sequence ID" value="CAH8388723.1"/>
    <property type="molecule type" value="Genomic_DNA"/>
</dbReference>
<sequence length="72" mass="7408">MKDSASLSVDLSCTTTSQLSSILSLSSSGAKRDLEGFNLERVILMGSIALAGKKALESSGLGGDKLSTVLLF</sequence>
<comment type="caution">
    <text evidence="1">The sequence shown here is derived from an EMBL/GenBank/DDBJ whole genome shotgun (WGS) entry which is preliminary data.</text>
</comment>
<evidence type="ECO:0000313" key="1">
    <source>
        <dbReference type="EMBL" id="CAH8388723.1"/>
    </source>
</evidence>
<protein>
    <submittedName>
        <fullName evidence="1">Uncharacterized protein</fullName>
    </submittedName>
</protein>
<proteinExistence type="predicted"/>